<name>A0A9N9UQ94_9HYPO</name>
<organism evidence="2 3">
    <name type="scientific">Clonostachys byssicola</name>
    <dbReference type="NCBI Taxonomy" id="160290"/>
    <lineage>
        <taxon>Eukaryota</taxon>
        <taxon>Fungi</taxon>
        <taxon>Dikarya</taxon>
        <taxon>Ascomycota</taxon>
        <taxon>Pezizomycotina</taxon>
        <taxon>Sordariomycetes</taxon>
        <taxon>Hypocreomycetidae</taxon>
        <taxon>Hypocreales</taxon>
        <taxon>Bionectriaceae</taxon>
        <taxon>Clonostachys</taxon>
    </lineage>
</organism>
<dbReference type="AlphaFoldDB" id="A0A9N9UQ94"/>
<proteinExistence type="predicted"/>
<comment type="caution">
    <text evidence="2">The sequence shown here is derived from an EMBL/GenBank/DDBJ whole genome shotgun (WGS) entry which is preliminary data.</text>
</comment>
<protein>
    <submittedName>
        <fullName evidence="2">Uncharacterized protein</fullName>
    </submittedName>
</protein>
<evidence type="ECO:0000313" key="2">
    <source>
        <dbReference type="EMBL" id="CAG9998919.1"/>
    </source>
</evidence>
<feature type="region of interest" description="Disordered" evidence="1">
    <location>
        <begin position="1"/>
        <end position="28"/>
    </location>
</feature>
<sequence length="114" mass="12333">MFDTGPSLDFGGPMPFEEALGLQEFPPGYSSPLTDSSIFASPCSNTPEEAMVLSTFDENMLTQVDNSIAQQENEMYELARSIEDSSLITSYKAHPSEFITTAPLSPTRGPGSMV</sequence>
<feature type="non-terminal residue" evidence="2">
    <location>
        <position position="1"/>
    </location>
</feature>
<gene>
    <name evidence="2" type="ORF">CBYS24578_00002181</name>
</gene>
<evidence type="ECO:0000256" key="1">
    <source>
        <dbReference type="SAM" id="MobiDB-lite"/>
    </source>
</evidence>
<keyword evidence="3" id="KW-1185">Reference proteome</keyword>
<evidence type="ECO:0000313" key="3">
    <source>
        <dbReference type="Proteomes" id="UP000754883"/>
    </source>
</evidence>
<reference evidence="2 3" key="2">
    <citation type="submission" date="2021-10" db="EMBL/GenBank/DDBJ databases">
        <authorList>
            <person name="Piombo E."/>
        </authorList>
    </citation>
    <scope>NUCLEOTIDE SEQUENCE [LARGE SCALE GENOMIC DNA]</scope>
</reference>
<accession>A0A9N9UQ94</accession>
<reference evidence="3" key="1">
    <citation type="submission" date="2019-06" db="EMBL/GenBank/DDBJ databases">
        <authorList>
            <person name="Broberg M."/>
        </authorList>
    </citation>
    <scope>NUCLEOTIDE SEQUENCE [LARGE SCALE GENOMIC DNA]</scope>
</reference>
<dbReference type="Proteomes" id="UP000754883">
    <property type="component" value="Unassembled WGS sequence"/>
</dbReference>
<dbReference type="EMBL" id="CABFNO020001553">
    <property type="protein sequence ID" value="CAG9998919.1"/>
    <property type="molecule type" value="Genomic_DNA"/>
</dbReference>
<dbReference type="OrthoDB" id="5151717at2759"/>